<dbReference type="GO" id="GO:0047499">
    <property type="term" value="F:calcium-independent phospholipase A2 activity"/>
    <property type="evidence" value="ECO:0007669"/>
    <property type="project" value="InterPro"/>
</dbReference>
<dbReference type="OrthoDB" id="10021675at2759"/>
<feature type="region of interest" description="Disordered" evidence="8">
    <location>
        <begin position="15"/>
        <end position="41"/>
    </location>
</feature>
<dbReference type="Proteomes" id="UP000614601">
    <property type="component" value="Unassembled WGS sequence"/>
</dbReference>
<sequence length="771" mass="86702">MDFFKNAMKTAQDVKKSVQDMSREIQGARQRTRSRSPEGKIQNVSRTELEALDDRTTGFSLHREKKGGQYHIVLMETTESVFRTAVVEEAKTLIQQYNQHLALVNPAVVAGRLEELCNKIRTCNDWADIHLASSLNFEEFVMNECKKRDPVVVLNRATALEGRFPLHLATEKRHISLVIKMLKLGADMRKSDVAGRNTIHYSSIHDSVLVKTLKKHSPEHFSAALHQRDKKGYTPIHYAVQTNHIDTIRFLIENGAKVNSELGVVAGLSALGLDTILAYDAKTISPDNSSNIFHSKADKKYLKVAYKRNVRMLSQKNERGRTPAHNAVIRNDLDGLVALVAHGAEVAECDEDGNTPLHLAALQQNILMIKFLISMDGGTQEKNKDDKTPAQMCGTVECSKLFRMYENSLALSDEPPSQDLPQVLRTAQKAAVLFQKKTDTKEKSLRLLSLDGGGIRGLALIMMLIHLDKRISGDLMDYIDWIAGTSTGGILGLALARNTSLRECLNLYLRLKDDVFTGPRPHDVVPLENCLKDKFGTKLMSDINQKIKVMITTTKADVHPPELILIKNYELPETQTKTLKPRDIQIWKAARCSSAAPTYFASFDNKYIDGGLMANNPSLDLLNEVHIHNINKQINEEQPDSIAAFISLGTGRCKTKPMTAIDLEMPKSYSWTSVINTAFSSVNTLKNLKNIFVEQIAASDGQVVERTRGWCHSLRTPYFRYTPMLNNEVPLNTYENSEVIELMWQTKLYCISRSDQELDEIVKLLRADKEQ</sequence>
<dbReference type="EMBL" id="CAJFCW020000006">
    <property type="protein sequence ID" value="CAG9126796.1"/>
    <property type="molecule type" value="Genomic_DNA"/>
</dbReference>
<dbReference type="InterPro" id="IPR047148">
    <property type="entry name" value="PLPL9"/>
</dbReference>
<evidence type="ECO:0000313" key="10">
    <source>
        <dbReference type="EMBL" id="CAD5229496.1"/>
    </source>
</evidence>
<evidence type="ECO:0000313" key="11">
    <source>
        <dbReference type="Proteomes" id="UP000614601"/>
    </source>
</evidence>
<dbReference type="SUPFAM" id="SSF48403">
    <property type="entry name" value="Ankyrin repeat"/>
    <property type="match status" value="1"/>
</dbReference>
<evidence type="ECO:0000256" key="1">
    <source>
        <dbReference type="ARBA" id="ARBA00013278"/>
    </source>
</evidence>
<keyword evidence="2" id="KW-0677">Repeat</keyword>
<dbReference type="EC" id="3.1.1.4" evidence="1"/>
<feature type="active site" description="Nucleophile" evidence="7">
    <location>
        <position position="486"/>
    </location>
</feature>
<evidence type="ECO:0000256" key="8">
    <source>
        <dbReference type="SAM" id="MobiDB-lite"/>
    </source>
</evidence>
<dbReference type="Gene3D" id="3.40.1090.10">
    <property type="entry name" value="Cytosolic phospholipase A2 catalytic domain"/>
    <property type="match status" value="1"/>
</dbReference>
<dbReference type="Pfam" id="PF13637">
    <property type="entry name" value="Ank_4"/>
    <property type="match status" value="1"/>
</dbReference>
<feature type="domain" description="PNPLA" evidence="9">
    <location>
        <begin position="448"/>
        <end position="622"/>
    </location>
</feature>
<dbReference type="GO" id="GO:2000304">
    <property type="term" value="P:positive regulation of ceramide biosynthetic process"/>
    <property type="evidence" value="ECO:0007669"/>
    <property type="project" value="TreeGrafter"/>
</dbReference>
<evidence type="ECO:0000256" key="2">
    <source>
        <dbReference type="ARBA" id="ARBA00022737"/>
    </source>
</evidence>
<reference evidence="10" key="1">
    <citation type="submission" date="2020-09" db="EMBL/GenBank/DDBJ databases">
        <authorList>
            <person name="Kikuchi T."/>
        </authorList>
    </citation>
    <scope>NUCLEOTIDE SEQUENCE</scope>
    <source>
        <strain evidence="10">SH1</strain>
    </source>
</reference>
<keyword evidence="7" id="KW-0442">Lipid degradation</keyword>
<dbReference type="Pfam" id="PF01734">
    <property type="entry name" value="Patatin"/>
    <property type="match status" value="1"/>
</dbReference>
<dbReference type="GO" id="GO:0016042">
    <property type="term" value="P:lipid catabolic process"/>
    <property type="evidence" value="ECO:0007669"/>
    <property type="project" value="UniProtKB-UniRule"/>
</dbReference>
<dbReference type="InterPro" id="IPR016035">
    <property type="entry name" value="Acyl_Trfase/lysoPLipase"/>
</dbReference>
<feature type="short sequence motif" description="GXGXXG" evidence="7">
    <location>
        <begin position="452"/>
        <end position="457"/>
    </location>
</feature>
<dbReference type="PROSITE" id="PS51635">
    <property type="entry name" value="PNPLA"/>
    <property type="match status" value="1"/>
</dbReference>
<keyword evidence="7" id="KW-0378">Hydrolase</keyword>
<organism evidence="10 11">
    <name type="scientific">Bursaphelenchus okinawaensis</name>
    <dbReference type="NCBI Taxonomy" id="465554"/>
    <lineage>
        <taxon>Eukaryota</taxon>
        <taxon>Metazoa</taxon>
        <taxon>Ecdysozoa</taxon>
        <taxon>Nematoda</taxon>
        <taxon>Chromadorea</taxon>
        <taxon>Rhabditida</taxon>
        <taxon>Tylenchina</taxon>
        <taxon>Tylenchomorpha</taxon>
        <taxon>Aphelenchoidea</taxon>
        <taxon>Aphelenchoididae</taxon>
        <taxon>Bursaphelenchus</taxon>
    </lineage>
</organism>
<keyword evidence="3 6" id="KW-0040">ANK repeat</keyword>
<dbReference type="GO" id="GO:0052816">
    <property type="term" value="F:long-chain fatty acyl-CoA hydrolase activity"/>
    <property type="evidence" value="ECO:0007669"/>
    <property type="project" value="TreeGrafter"/>
</dbReference>
<gene>
    <name evidence="10" type="ORF">BOKJ2_LOCUS13555</name>
</gene>
<evidence type="ECO:0000256" key="5">
    <source>
        <dbReference type="ARBA" id="ARBA00023422"/>
    </source>
</evidence>
<comment type="caution">
    <text evidence="10">The sequence shown here is derived from an EMBL/GenBank/DDBJ whole genome shotgun (WGS) entry which is preliminary data.</text>
</comment>
<dbReference type="Pfam" id="PF12796">
    <property type="entry name" value="Ank_2"/>
    <property type="match status" value="1"/>
</dbReference>
<evidence type="ECO:0000259" key="9">
    <source>
        <dbReference type="PROSITE" id="PS51635"/>
    </source>
</evidence>
<feature type="repeat" description="ANK" evidence="6">
    <location>
        <begin position="352"/>
        <end position="384"/>
    </location>
</feature>
<dbReference type="InterPro" id="IPR002110">
    <property type="entry name" value="Ankyrin_rpt"/>
</dbReference>
<dbReference type="InterPro" id="IPR036770">
    <property type="entry name" value="Ankyrin_rpt-contain_sf"/>
</dbReference>
<protein>
    <recommendedName>
        <fullName evidence="1">phospholipase A2</fullName>
        <ecNumber evidence="1">3.1.1.4</ecNumber>
    </recommendedName>
</protein>
<feature type="active site" description="Proton acceptor" evidence="7">
    <location>
        <position position="609"/>
    </location>
</feature>
<dbReference type="PROSITE" id="PS50297">
    <property type="entry name" value="ANK_REP_REGION"/>
    <property type="match status" value="4"/>
</dbReference>
<accession>A0A811LP08</accession>
<dbReference type="SMART" id="SM00248">
    <property type="entry name" value="ANK"/>
    <property type="match status" value="4"/>
</dbReference>
<proteinExistence type="predicted"/>
<name>A0A811LP08_9BILA</name>
<comment type="catalytic activity">
    <reaction evidence="5">
        <text>a 1,2-diacyl-sn-glycero-3-phosphocholine + H2O = a 1-acyl-sn-glycero-3-phosphocholine + a fatty acid + H(+)</text>
        <dbReference type="Rhea" id="RHEA:15801"/>
        <dbReference type="ChEBI" id="CHEBI:15377"/>
        <dbReference type="ChEBI" id="CHEBI:15378"/>
        <dbReference type="ChEBI" id="CHEBI:28868"/>
        <dbReference type="ChEBI" id="CHEBI:57643"/>
        <dbReference type="ChEBI" id="CHEBI:58168"/>
        <dbReference type="EC" id="3.1.1.4"/>
    </reaction>
    <physiologicalReaction direction="left-to-right" evidence="5">
        <dbReference type="Rhea" id="RHEA:15802"/>
    </physiologicalReaction>
</comment>
<evidence type="ECO:0000256" key="6">
    <source>
        <dbReference type="PROSITE-ProRule" id="PRU00023"/>
    </source>
</evidence>
<dbReference type="Gene3D" id="1.25.40.20">
    <property type="entry name" value="Ankyrin repeat-containing domain"/>
    <property type="match status" value="2"/>
</dbReference>
<evidence type="ECO:0000256" key="3">
    <source>
        <dbReference type="ARBA" id="ARBA00023043"/>
    </source>
</evidence>
<feature type="repeat" description="ANK" evidence="6">
    <location>
        <begin position="319"/>
        <end position="351"/>
    </location>
</feature>
<feature type="short sequence motif" description="DGA/G" evidence="7">
    <location>
        <begin position="609"/>
        <end position="611"/>
    </location>
</feature>
<dbReference type="EMBL" id="CAJFDH010000006">
    <property type="protein sequence ID" value="CAD5229496.1"/>
    <property type="molecule type" value="Genomic_DNA"/>
</dbReference>
<dbReference type="PANTHER" id="PTHR24139">
    <property type="entry name" value="CALCIUM-INDEPENDENT PHOSPHOLIPASE A2"/>
    <property type="match status" value="1"/>
</dbReference>
<dbReference type="SUPFAM" id="SSF52151">
    <property type="entry name" value="FabD/lysophospholipase-like"/>
    <property type="match status" value="1"/>
</dbReference>
<dbReference type="Proteomes" id="UP000783686">
    <property type="component" value="Unassembled WGS sequence"/>
</dbReference>
<dbReference type="GO" id="GO:0005739">
    <property type="term" value="C:mitochondrion"/>
    <property type="evidence" value="ECO:0007669"/>
    <property type="project" value="TreeGrafter"/>
</dbReference>
<evidence type="ECO:0000256" key="7">
    <source>
        <dbReference type="PROSITE-ProRule" id="PRU01161"/>
    </source>
</evidence>
<dbReference type="InterPro" id="IPR002641">
    <property type="entry name" value="PNPLA_dom"/>
</dbReference>
<keyword evidence="4 7" id="KW-0443">Lipid metabolism</keyword>
<dbReference type="PROSITE" id="PS50088">
    <property type="entry name" value="ANK_REPEAT"/>
    <property type="match status" value="4"/>
</dbReference>
<feature type="repeat" description="ANK" evidence="6">
    <location>
        <begin position="231"/>
        <end position="263"/>
    </location>
</feature>
<evidence type="ECO:0000256" key="4">
    <source>
        <dbReference type="ARBA" id="ARBA00023098"/>
    </source>
</evidence>
<feature type="repeat" description="ANK" evidence="6">
    <location>
        <begin position="161"/>
        <end position="193"/>
    </location>
</feature>
<dbReference type="PANTHER" id="PTHR24139:SF35">
    <property type="entry name" value="PNPLA DOMAIN-CONTAINING PROTEIN"/>
    <property type="match status" value="1"/>
</dbReference>
<dbReference type="AlphaFoldDB" id="A0A811LP08"/>
<feature type="short sequence motif" description="GXSXG" evidence="7">
    <location>
        <begin position="484"/>
        <end position="488"/>
    </location>
</feature>
<keyword evidence="11" id="KW-1185">Reference proteome</keyword>